<dbReference type="Proteomes" id="UP000266239">
    <property type="component" value="Unassembled WGS sequence"/>
</dbReference>
<feature type="domain" description="Peptide N-acetyl-beta-D-glucosaminyl asparaginase amidase A N-terminal" evidence="2">
    <location>
        <begin position="335"/>
        <end position="641"/>
    </location>
</feature>
<dbReference type="InterPro" id="IPR056948">
    <property type="entry name" value="PNGaseA_N"/>
</dbReference>
<dbReference type="InterPro" id="IPR004875">
    <property type="entry name" value="DDE_SF_endonuclease_dom"/>
</dbReference>
<dbReference type="PANTHER" id="PTHR31104">
    <property type="entry name" value="PEPTIDE-N4-(N-ACETYL-BETA-GLUCOSAMINYL)ASPARAGINE AMIDASE A PROTEIN"/>
    <property type="match status" value="1"/>
</dbReference>
<dbReference type="GO" id="GO:0003676">
    <property type="term" value="F:nucleic acid binding"/>
    <property type="evidence" value="ECO:0007669"/>
    <property type="project" value="InterPro"/>
</dbReference>
<name>A0A397BCC0_APHAT</name>
<evidence type="ECO:0000313" key="4">
    <source>
        <dbReference type="Proteomes" id="UP000266239"/>
    </source>
</evidence>
<protein>
    <submittedName>
        <fullName evidence="3">Uncharacterized protein</fullName>
    </submittedName>
</protein>
<reference evidence="3 4" key="1">
    <citation type="submission" date="2018-08" db="EMBL/GenBank/DDBJ databases">
        <title>Aphanomyces genome sequencing and annotation.</title>
        <authorList>
            <person name="Minardi D."/>
            <person name="Oidtmann B."/>
            <person name="Van Der Giezen M."/>
            <person name="Studholme D.J."/>
        </authorList>
    </citation>
    <scope>NUCLEOTIDE SEQUENCE [LARGE SCALE GENOMIC DNA]</scope>
    <source>
        <strain evidence="3 4">Yx</strain>
    </source>
</reference>
<evidence type="ECO:0000259" key="2">
    <source>
        <dbReference type="Pfam" id="PF12222"/>
    </source>
</evidence>
<dbReference type="VEuPathDB" id="FungiDB:H257_09299"/>
<dbReference type="Pfam" id="PF12222">
    <property type="entry name" value="PNGaseA"/>
    <property type="match status" value="1"/>
</dbReference>
<dbReference type="InterPro" id="IPR021102">
    <property type="entry name" value="PNGase_A"/>
</dbReference>
<feature type="domain" description="DDE-1" evidence="1">
    <location>
        <begin position="194"/>
        <end position="272"/>
    </location>
</feature>
<dbReference type="VEuPathDB" id="FungiDB:H257_05534"/>
<sequence length="852" mass="95381">MHTASIRDIEAATGIPKSKVARWMQQAHQLLLHDGPLKRYNLSGAGRPHELPDTAALVAYMHKLRAAERAVTCTHLVNFLKRHHRPWLDEYLAAKKAGYNSLLRLLQRCCHNNGFTRQKAEKSKKTQADLEAIRAEFAADYNKAFSGFSAEAVINVDETRMTYDMPPHAIWSVRGGSAKISAGEKNSYRMNAVLAVQANGEKLPIQFIMRGKQGGIETAEFDGFPIAHHYAVQDKAWMDSRVWALYLRKVLKPQVREPSVLLLDIFDPHNIMVSLVALLSIAASIVVADNSDDIKFPETEVAVDSNGLPRPDLSLDVHFPVDSKIIDTSAAPCVVTLVKNHTYANSLGKPYKGDFSPPSCYDDPDYSLVYLRYKAKVDPGRQYDRIAGVWIGNHAVLRTTTQEPSKELGPHWEIFREISQYRALFGNNGTVTASLGNVVNDVYTSSFHVTITAEFYKKDPSQHVVQRVPYAPDQIIPIFNSGSTLPWFNVQPDTLGKNFNLVTFPKNLDGLYLELFTSHHGCDEFQFNNPPDIFKGSYGKCQGGSFREVQILLDNEIVGAVWPFPLIHSGGLLPALWYPIVSIGTFEAPTYTIDLTPYLAIVLDGKPHNVSFAVGHGLAYWPINANLLVYQDHNVEKTVATLDRKVFDRNVVPNVAVRTFFNSQTVRTKATRQVNVESTITNSQGIRKYNLQQKFNFVNREEFTLRGQSFKVRSTTQTKTTIEFQDGTTTTKYYTEDYPLNGAKWPSDNRANALVERDLRQKLRIDGNKDHFRVGVDGYELTIAQKAKAKSGSTSFNQVALAASNSTGCYSLNVRSDSGIYTEYVEAETCPNVNQYVGDYSDDGDDLPNNLQ</sequence>
<dbReference type="AlphaFoldDB" id="A0A397BCC0"/>
<evidence type="ECO:0000313" key="3">
    <source>
        <dbReference type="EMBL" id="RHY16354.1"/>
    </source>
</evidence>
<organism evidence="3 4">
    <name type="scientific">Aphanomyces astaci</name>
    <name type="common">Crayfish plague agent</name>
    <dbReference type="NCBI Taxonomy" id="112090"/>
    <lineage>
        <taxon>Eukaryota</taxon>
        <taxon>Sar</taxon>
        <taxon>Stramenopiles</taxon>
        <taxon>Oomycota</taxon>
        <taxon>Saprolegniomycetes</taxon>
        <taxon>Saprolegniales</taxon>
        <taxon>Verrucalvaceae</taxon>
        <taxon>Aphanomyces</taxon>
    </lineage>
</organism>
<proteinExistence type="predicted"/>
<evidence type="ECO:0000259" key="1">
    <source>
        <dbReference type="Pfam" id="PF03184"/>
    </source>
</evidence>
<dbReference type="EMBL" id="QUTA01005300">
    <property type="protein sequence ID" value="RHY16354.1"/>
    <property type="molecule type" value="Genomic_DNA"/>
</dbReference>
<dbReference type="Pfam" id="PF03184">
    <property type="entry name" value="DDE_1"/>
    <property type="match status" value="1"/>
</dbReference>
<gene>
    <name evidence="3" type="ORF">DYB25_007760</name>
</gene>
<accession>A0A397BCC0</accession>
<comment type="caution">
    <text evidence="3">The sequence shown here is derived from an EMBL/GenBank/DDBJ whole genome shotgun (WGS) entry which is preliminary data.</text>
</comment>